<dbReference type="OrthoDB" id="9758448at2"/>
<keyword evidence="4" id="KW-1185">Reference proteome</keyword>
<dbReference type="SUPFAM" id="SSF56935">
    <property type="entry name" value="Porins"/>
    <property type="match status" value="1"/>
</dbReference>
<comment type="caution">
    <text evidence="3">The sequence shown here is derived from an EMBL/GenBank/DDBJ whole genome shotgun (WGS) entry which is preliminary data.</text>
</comment>
<feature type="chain" id="PRO_5021783597" evidence="1">
    <location>
        <begin position="24"/>
        <end position="388"/>
    </location>
</feature>
<dbReference type="NCBIfam" id="NF033710">
    <property type="entry name" value="T9SS_OM_PorV"/>
    <property type="match status" value="1"/>
</dbReference>
<gene>
    <name evidence="3" type="primary">porV</name>
    <name evidence="3" type="ORF">FPZ43_05110</name>
</gene>
<keyword evidence="1" id="KW-0732">Signal</keyword>
<dbReference type="Proteomes" id="UP000320042">
    <property type="component" value="Unassembled WGS sequence"/>
</dbReference>
<evidence type="ECO:0000256" key="1">
    <source>
        <dbReference type="SAM" id="SignalP"/>
    </source>
</evidence>
<name>A0A563UG39_9SPHI</name>
<sequence>MKFFNSKALTLCALVTLPVAVYAQNGANPNGSGANAISTVVSFLNIAPDSRSGAMGDAGVALSPDVNANYWNPAKLAFLENNHDLSLSYSPWLRQLVPDVSLAYLSYAHKIDERNSLGLSLRYFNLGSIQLIDQQQVDQGTYRPSEFSLDGSFARKFGNNLSLGLTLRYIYSNYSNGSFGGSSAIQSNAGHAVSAGVSMYYTKPYGNNAIFSFGTNISNIGSKISYSDVGPSYFLPANLKIGAANTWLLDDVNKFTVTFDINKLLVPTPRFDSNGNRISDDGVSVPSGIFKSFGDAPGGFSEEFKEITFSPGAEYWYNDLFALRAGYFYENPAKGGRHYATMGLGVKYDVFKFDFSYLAASQKNSPLANTLRFTLSASFGGTTNADKK</sequence>
<protein>
    <submittedName>
        <fullName evidence="3">Type IX secretion system outer membrane channel protein PorV</fullName>
    </submittedName>
</protein>
<dbReference type="NCBIfam" id="NF033709">
    <property type="entry name" value="PorV_fam"/>
    <property type="match status" value="1"/>
</dbReference>
<dbReference type="RefSeq" id="WP_146380781.1">
    <property type="nucleotide sequence ID" value="NZ_VOEJ01000002.1"/>
</dbReference>
<accession>A0A563UG39</accession>
<evidence type="ECO:0000313" key="4">
    <source>
        <dbReference type="Proteomes" id="UP000320042"/>
    </source>
</evidence>
<dbReference type="Pfam" id="PF19572">
    <property type="entry name" value="PorV"/>
    <property type="match status" value="1"/>
</dbReference>
<dbReference type="AlphaFoldDB" id="A0A563UG39"/>
<organism evidence="3 4">
    <name type="scientific">Mucilaginibacter pallidiroseus</name>
    <dbReference type="NCBI Taxonomy" id="2599295"/>
    <lineage>
        <taxon>Bacteria</taxon>
        <taxon>Pseudomonadati</taxon>
        <taxon>Bacteroidota</taxon>
        <taxon>Sphingobacteriia</taxon>
        <taxon>Sphingobacteriales</taxon>
        <taxon>Sphingobacteriaceae</taxon>
        <taxon>Mucilaginibacter</taxon>
    </lineage>
</organism>
<evidence type="ECO:0000313" key="3">
    <source>
        <dbReference type="EMBL" id="TWR30321.1"/>
    </source>
</evidence>
<feature type="domain" description="Type IX secretion system protein PorV" evidence="2">
    <location>
        <begin position="34"/>
        <end position="270"/>
    </location>
</feature>
<evidence type="ECO:0000259" key="2">
    <source>
        <dbReference type="Pfam" id="PF19572"/>
    </source>
</evidence>
<dbReference type="InterPro" id="IPR045741">
    <property type="entry name" value="PorV"/>
</dbReference>
<dbReference type="InterPro" id="IPR047799">
    <property type="entry name" value="T9SS_OM_PorV"/>
</dbReference>
<dbReference type="Gene3D" id="2.40.160.60">
    <property type="entry name" value="Outer membrane protein transport protein (OMPP1/FadL/TodX)"/>
    <property type="match status" value="1"/>
</dbReference>
<reference evidence="3 4" key="1">
    <citation type="submission" date="2019-07" db="EMBL/GenBank/DDBJ databases">
        <authorList>
            <person name="Kim J."/>
        </authorList>
    </citation>
    <scope>NUCLEOTIDE SEQUENCE [LARGE SCALE GENOMIC DNA]</scope>
    <source>
        <strain evidence="4">dk17</strain>
    </source>
</reference>
<proteinExistence type="predicted"/>
<feature type="signal peptide" evidence="1">
    <location>
        <begin position="1"/>
        <end position="23"/>
    </location>
</feature>
<dbReference type="EMBL" id="VOEJ01000002">
    <property type="protein sequence ID" value="TWR30321.1"/>
    <property type="molecule type" value="Genomic_DNA"/>
</dbReference>